<name>A0A8J2U6R1_9BACT</name>
<organism evidence="2 3">
    <name type="scientific">Puia dinghuensis</name>
    <dbReference type="NCBI Taxonomy" id="1792502"/>
    <lineage>
        <taxon>Bacteria</taxon>
        <taxon>Pseudomonadati</taxon>
        <taxon>Bacteroidota</taxon>
        <taxon>Chitinophagia</taxon>
        <taxon>Chitinophagales</taxon>
        <taxon>Chitinophagaceae</taxon>
        <taxon>Puia</taxon>
    </lineage>
</organism>
<dbReference type="EMBL" id="BMJC01000001">
    <property type="protein sequence ID" value="GGA82386.1"/>
    <property type="molecule type" value="Genomic_DNA"/>
</dbReference>
<keyword evidence="3" id="KW-1185">Reference proteome</keyword>
<dbReference type="AlphaFoldDB" id="A0A8J2U6R1"/>
<dbReference type="Pfam" id="PF12867">
    <property type="entry name" value="DinB_2"/>
    <property type="match status" value="1"/>
</dbReference>
<accession>A0A8J2U6R1</accession>
<comment type="caution">
    <text evidence="2">The sequence shown here is derived from an EMBL/GenBank/DDBJ whole genome shotgun (WGS) entry which is preliminary data.</text>
</comment>
<dbReference type="SUPFAM" id="SSF109854">
    <property type="entry name" value="DinB/YfiT-like putative metalloenzymes"/>
    <property type="match status" value="1"/>
</dbReference>
<reference evidence="2" key="1">
    <citation type="journal article" date="2014" name="Int. J. Syst. Evol. Microbiol.">
        <title>Complete genome sequence of Corynebacterium casei LMG S-19264T (=DSM 44701T), isolated from a smear-ripened cheese.</title>
        <authorList>
            <consortium name="US DOE Joint Genome Institute (JGI-PGF)"/>
            <person name="Walter F."/>
            <person name="Albersmeier A."/>
            <person name="Kalinowski J."/>
            <person name="Ruckert C."/>
        </authorList>
    </citation>
    <scope>NUCLEOTIDE SEQUENCE</scope>
    <source>
        <strain evidence="2">CGMCC 1.15448</strain>
    </source>
</reference>
<protein>
    <recommendedName>
        <fullName evidence="1">DinB-like domain-containing protein</fullName>
    </recommendedName>
</protein>
<dbReference type="Gene3D" id="1.20.120.450">
    <property type="entry name" value="dinb family like domain"/>
    <property type="match status" value="1"/>
</dbReference>
<proteinExistence type="predicted"/>
<evidence type="ECO:0000313" key="3">
    <source>
        <dbReference type="Proteomes" id="UP000607559"/>
    </source>
</evidence>
<dbReference type="Proteomes" id="UP000607559">
    <property type="component" value="Unassembled WGS sequence"/>
</dbReference>
<dbReference type="InterPro" id="IPR024775">
    <property type="entry name" value="DinB-like"/>
</dbReference>
<dbReference type="InterPro" id="IPR034660">
    <property type="entry name" value="DinB/YfiT-like"/>
</dbReference>
<gene>
    <name evidence="2" type="ORF">GCM10011511_01690</name>
</gene>
<evidence type="ECO:0000259" key="1">
    <source>
        <dbReference type="Pfam" id="PF12867"/>
    </source>
</evidence>
<feature type="domain" description="DinB-like" evidence="1">
    <location>
        <begin position="29"/>
        <end position="179"/>
    </location>
</feature>
<sequence>MAVFSRHGLITELLDRTELLKASTHPFLRLTDEQLLSRPGPGKWSIAEIYGHLNLCMDQHIRRILSRITLAPDRPLDVYRSSWLGDWFYWRIKPRPDGSVFKLKALQANCPDAESLDGREELVAFQRHCDALDDILRHVWTKDLRRIRIPFALNGMVQLQLGDMLRFVVAHGERHLLQAQRVWASNLPVI</sequence>
<evidence type="ECO:0000313" key="2">
    <source>
        <dbReference type="EMBL" id="GGA82386.1"/>
    </source>
</evidence>
<reference evidence="2" key="2">
    <citation type="submission" date="2020-09" db="EMBL/GenBank/DDBJ databases">
        <authorList>
            <person name="Sun Q."/>
            <person name="Zhou Y."/>
        </authorList>
    </citation>
    <scope>NUCLEOTIDE SEQUENCE</scope>
    <source>
        <strain evidence="2">CGMCC 1.15448</strain>
    </source>
</reference>